<reference evidence="1" key="1">
    <citation type="submission" date="2020-07" db="EMBL/GenBank/DDBJ databases">
        <title>Multicomponent nature underlies the extraordinary mechanical properties of spider dragline silk.</title>
        <authorList>
            <person name="Kono N."/>
            <person name="Nakamura H."/>
            <person name="Mori M."/>
            <person name="Yoshida Y."/>
            <person name="Ohtoshi R."/>
            <person name="Malay A.D."/>
            <person name="Moran D.A.P."/>
            <person name="Tomita M."/>
            <person name="Numata K."/>
            <person name="Arakawa K."/>
        </authorList>
    </citation>
    <scope>NUCLEOTIDE SEQUENCE</scope>
</reference>
<name>A0A8X6M3J3_TRICU</name>
<evidence type="ECO:0000313" key="2">
    <source>
        <dbReference type="Proteomes" id="UP000887116"/>
    </source>
</evidence>
<dbReference type="OrthoDB" id="10476427at2759"/>
<keyword evidence="2" id="KW-1185">Reference proteome</keyword>
<evidence type="ECO:0000313" key="1">
    <source>
        <dbReference type="EMBL" id="GFR30717.1"/>
    </source>
</evidence>
<proteinExistence type="predicted"/>
<accession>A0A8X6M3J3</accession>
<comment type="caution">
    <text evidence="1">The sequence shown here is derived from an EMBL/GenBank/DDBJ whole genome shotgun (WGS) entry which is preliminary data.</text>
</comment>
<organism evidence="1 2">
    <name type="scientific">Trichonephila clavata</name>
    <name type="common">Joro spider</name>
    <name type="synonym">Nephila clavata</name>
    <dbReference type="NCBI Taxonomy" id="2740835"/>
    <lineage>
        <taxon>Eukaryota</taxon>
        <taxon>Metazoa</taxon>
        <taxon>Ecdysozoa</taxon>
        <taxon>Arthropoda</taxon>
        <taxon>Chelicerata</taxon>
        <taxon>Arachnida</taxon>
        <taxon>Araneae</taxon>
        <taxon>Araneomorphae</taxon>
        <taxon>Entelegynae</taxon>
        <taxon>Araneoidea</taxon>
        <taxon>Nephilidae</taxon>
        <taxon>Trichonephila</taxon>
    </lineage>
</organism>
<gene>
    <name evidence="1" type="ORF">TNCT_194371</name>
</gene>
<dbReference type="EMBL" id="BMAO01009418">
    <property type="protein sequence ID" value="GFR30717.1"/>
    <property type="molecule type" value="Genomic_DNA"/>
</dbReference>
<protein>
    <submittedName>
        <fullName evidence="1">Uncharacterized protein</fullName>
    </submittedName>
</protein>
<dbReference type="Proteomes" id="UP000887116">
    <property type="component" value="Unassembled WGS sequence"/>
</dbReference>
<dbReference type="AlphaFoldDB" id="A0A8X6M3J3"/>
<sequence length="94" mass="10100">MRGIVVATRRFSEGLGKSVGNFRDGIDRDSIAYKHGDRASTVWGNGDLEDGCEIALLAADRIQDVTKDTASSIEPELTMSSVISAWVLKVSQSA</sequence>